<dbReference type="GO" id="GO:0005634">
    <property type="term" value="C:nucleus"/>
    <property type="evidence" value="ECO:0007669"/>
    <property type="project" value="UniProtKB-SubCell"/>
</dbReference>
<comment type="caution">
    <text evidence="5">The sequence shown here is derived from an EMBL/GenBank/DDBJ whole genome shotgun (WGS) entry which is preliminary data.</text>
</comment>
<dbReference type="Gene3D" id="2.30.30.140">
    <property type="match status" value="1"/>
</dbReference>
<gene>
    <name evidence="5" type="primary">setdb1b_2</name>
    <name evidence="5" type="ORF">EYF80_029798</name>
</gene>
<keyword evidence="2" id="KW-0539">Nucleus</keyword>
<reference evidence="5 6" key="1">
    <citation type="submission" date="2019-03" db="EMBL/GenBank/DDBJ databases">
        <title>First draft genome of Liparis tanakae, snailfish: a comprehensive survey of snailfish specific genes.</title>
        <authorList>
            <person name="Kim W."/>
            <person name="Song I."/>
            <person name="Jeong J.-H."/>
            <person name="Kim D."/>
            <person name="Kim S."/>
            <person name="Ryu S."/>
            <person name="Song J.Y."/>
            <person name="Lee S.K."/>
        </authorList>
    </citation>
    <scope>NUCLEOTIDE SEQUENCE [LARGE SCALE GENOMIC DNA]</scope>
    <source>
        <tissue evidence="5">Muscle</tissue>
    </source>
</reference>
<organism evidence="5 6">
    <name type="scientific">Liparis tanakae</name>
    <name type="common">Tanaka's snailfish</name>
    <dbReference type="NCBI Taxonomy" id="230148"/>
    <lineage>
        <taxon>Eukaryota</taxon>
        <taxon>Metazoa</taxon>
        <taxon>Chordata</taxon>
        <taxon>Craniata</taxon>
        <taxon>Vertebrata</taxon>
        <taxon>Euteleostomi</taxon>
        <taxon>Actinopterygii</taxon>
        <taxon>Neopterygii</taxon>
        <taxon>Teleostei</taxon>
        <taxon>Neoteleostei</taxon>
        <taxon>Acanthomorphata</taxon>
        <taxon>Eupercaria</taxon>
        <taxon>Perciformes</taxon>
        <taxon>Cottioidei</taxon>
        <taxon>Cottales</taxon>
        <taxon>Liparidae</taxon>
        <taxon>Liparis</taxon>
    </lineage>
</organism>
<dbReference type="GO" id="GO:0010629">
    <property type="term" value="P:negative regulation of gene expression"/>
    <property type="evidence" value="ECO:0007669"/>
    <property type="project" value="TreeGrafter"/>
</dbReference>
<evidence type="ECO:0000256" key="1">
    <source>
        <dbReference type="ARBA" id="ARBA00004123"/>
    </source>
</evidence>
<evidence type="ECO:0000259" key="4">
    <source>
        <dbReference type="Pfam" id="PF18359"/>
    </source>
</evidence>
<dbReference type="Pfam" id="PF18358">
    <property type="entry name" value="Tudor_4"/>
    <property type="match status" value="1"/>
</dbReference>
<keyword evidence="6" id="KW-1185">Reference proteome</keyword>
<comment type="subcellular location">
    <subcellularLocation>
        <location evidence="1">Nucleus</location>
    </subcellularLocation>
</comment>
<dbReference type="Proteomes" id="UP000314294">
    <property type="component" value="Unassembled WGS sequence"/>
</dbReference>
<keyword evidence="5" id="KW-0489">Methyltransferase</keyword>
<dbReference type="GO" id="GO:0032259">
    <property type="term" value="P:methylation"/>
    <property type="evidence" value="ECO:0007669"/>
    <property type="project" value="UniProtKB-KW"/>
</dbReference>
<dbReference type="InterPro" id="IPR041291">
    <property type="entry name" value="TUDOR_5"/>
</dbReference>
<keyword evidence="5" id="KW-0808">Transferase</keyword>
<protein>
    <submittedName>
        <fullName evidence="5">Histone-lysine N-methyltransferase SETDB1-B</fullName>
    </submittedName>
</protein>
<feature type="domain" description="Histone methyltransferase Tudor" evidence="3">
    <location>
        <begin position="98"/>
        <end position="144"/>
    </location>
</feature>
<dbReference type="OrthoDB" id="5792673at2759"/>
<sequence length="167" mass="18973">MPDVEHLFVGARVVVKSSTDESQFCPGVLGELPSRKNRMRFLVFMDDHKPVYVGLPLLRRVCRPLENPLDDIPDGFHKNFMDGYMKHWPYPPQTQFRVGQTINVELEGVPQSGVVQLMDCSLIQVALSTDANKEWIYRGSPCLEQINTMKDPVELKNDKGQKNTSPS</sequence>
<dbReference type="GO" id="GO:0070828">
    <property type="term" value="P:heterochromatin organization"/>
    <property type="evidence" value="ECO:0007669"/>
    <property type="project" value="TreeGrafter"/>
</dbReference>
<dbReference type="EMBL" id="SRLO01000343">
    <property type="protein sequence ID" value="TNN59956.1"/>
    <property type="molecule type" value="Genomic_DNA"/>
</dbReference>
<dbReference type="InterPro" id="IPR051516">
    <property type="entry name" value="SETDB_methyltransferase"/>
</dbReference>
<feature type="domain" description="Histone methyltransferase Tudor" evidence="4">
    <location>
        <begin position="7"/>
        <end position="47"/>
    </location>
</feature>
<dbReference type="InterPro" id="IPR041292">
    <property type="entry name" value="Tudor_4"/>
</dbReference>
<dbReference type="AlphaFoldDB" id="A0A4Z2H2D5"/>
<dbReference type="Pfam" id="PF18359">
    <property type="entry name" value="Tudor_5"/>
    <property type="match status" value="1"/>
</dbReference>
<dbReference type="PANTHER" id="PTHR46024:SF2">
    <property type="entry name" value="HISTONE-LYSINE N-METHYLTRANSFERASE SETDB1"/>
    <property type="match status" value="1"/>
</dbReference>
<evidence type="ECO:0000259" key="3">
    <source>
        <dbReference type="Pfam" id="PF18358"/>
    </source>
</evidence>
<accession>A0A4Z2H2D5</accession>
<evidence type="ECO:0000256" key="2">
    <source>
        <dbReference type="ARBA" id="ARBA00023242"/>
    </source>
</evidence>
<dbReference type="GO" id="GO:0046974">
    <property type="term" value="F:histone H3K9 methyltransferase activity"/>
    <property type="evidence" value="ECO:0007669"/>
    <property type="project" value="TreeGrafter"/>
</dbReference>
<evidence type="ECO:0000313" key="6">
    <source>
        <dbReference type="Proteomes" id="UP000314294"/>
    </source>
</evidence>
<name>A0A4Z2H2D5_9TELE</name>
<evidence type="ECO:0000313" key="5">
    <source>
        <dbReference type="EMBL" id="TNN59956.1"/>
    </source>
</evidence>
<dbReference type="PANTHER" id="PTHR46024">
    <property type="entry name" value="HISTONE-LYSINE N-METHYLTRANSFERASE EGGLESS"/>
    <property type="match status" value="1"/>
</dbReference>
<proteinExistence type="predicted"/>